<dbReference type="GO" id="GO:0003677">
    <property type="term" value="F:DNA binding"/>
    <property type="evidence" value="ECO:0007669"/>
    <property type="project" value="UniProtKB-KW"/>
</dbReference>
<dbReference type="PANTHER" id="PTHR42756">
    <property type="entry name" value="TRANSCRIPTIONAL REGULATOR, MARR"/>
    <property type="match status" value="1"/>
</dbReference>
<feature type="domain" description="HTH marR-type" evidence="4">
    <location>
        <begin position="11"/>
        <end position="143"/>
    </location>
</feature>
<name>A0A7H8XMZ7_9ACTN</name>
<evidence type="ECO:0000313" key="5">
    <source>
        <dbReference type="EMBL" id="QLD25529.1"/>
    </source>
</evidence>
<dbReference type="InterPro" id="IPR036390">
    <property type="entry name" value="WH_DNA-bd_sf"/>
</dbReference>
<dbReference type="PANTHER" id="PTHR42756:SF1">
    <property type="entry name" value="TRANSCRIPTIONAL REPRESSOR OF EMRAB OPERON"/>
    <property type="match status" value="1"/>
</dbReference>
<protein>
    <submittedName>
        <fullName evidence="5">Winged helix-turn-helix transcriptional regulator</fullName>
    </submittedName>
</protein>
<accession>A0A7H8XMZ7</accession>
<keyword evidence="3" id="KW-0804">Transcription</keyword>
<dbReference type="InterPro" id="IPR000835">
    <property type="entry name" value="HTH_MarR-typ"/>
</dbReference>
<evidence type="ECO:0000256" key="3">
    <source>
        <dbReference type="ARBA" id="ARBA00023163"/>
    </source>
</evidence>
<evidence type="ECO:0000256" key="2">
    <source>
        <dbReference type="ARBA" id="ARBA00023125"/>
    </source>
</evidence>
<dbReference type="Gene3D" id="1.10.10.10">
    <property type="entry name" value="Winged helix-like DNA-binding domain superfamily/Winged helix DNA-binding domain"/>
    <property type="match status" value="1"/>
</dbReference>
<keyword evidence="2" id="KW-0238">DNA-binding</keyword>
<organism evidence="5 6">
    <name type="scientific">Micromonospora carbonacea</name>
    <dbReference type="NCBI Taxonomy" id="47853"/>
    <lineage>
        <taxon>Bacteria</taxon>
        <taxon>Bacillati</taxon>
        <taxon>Actinomycetota</taxon>
        <taxon>Actinomycetes</taxon>
        <taxon>Micromonosporales</taxon>
        <taxon>Micromonosporaceae</taxon>
        <taxon>Micromonospora</taxon>
    </lineage>
</organism>
<gene>
    <name evidence="5" type="ORF">HXZ27_16045</name>
</gene>
<dbReference type="SUPFAM" id="SSF46785">
    <property type="entry name" value="Winged helix' DNA-binding domain"/>
    <property type="match status" value="1"/>
</dbReference>
<evidence type="ECO:0000313" key="6">
    <source>
        <dbReference type="Proteomes" id="UP000509335"/>
    </source>
</evidence>
<evidence type="ECO:0000259" key="4">
    <source>
        <dbReference type="PROSITE" id="PS50995"/>
    </source>
</evidence>
<sequence length="155" mass="17597">MGGTGSEVDFTQTVLYRMARLAKLYRNELAKKLTQLDIYIGQEQVLLNIREPEGVSQAELGDRVKATPATLTKMLQRMERGGLVRRERSDSRGRASRVFLTEYGWATRHTVERLWQQAESRLTAGLTREEAVALSRLLDKLTAGEVTPRRAEFDS</sequence>
<reference evidence="5 6" key="1">
    <citation type="submission" date="2020-07" db="EMBL/GenBank/DDBJ databases">
        <title>A bifunctional nitrone conjugated secondary metabolite targeting the ribosome.</title>
        <authorList>
            <person name="Limbrick E.M."/>
            <person name="Graf M."/>
            <person name="Derewacz D.K."/>
            <person name="Nguyen F."/>
            <person name="Spraggins J.M."/>
            <person name="Wieland M."/>
            <person name="Ynigez-Gutierrez A.E."/>
            <person name="Reisman B.J."/>
            <person name="Zinshteyn B."/>
            <person name="McCulloch K."/>
            <person name="Iverson T.M."/>
            <person name="Green R."/>
            <person name="Wilson D.N."/>
            <person name="Bachmann B.O."/>
        </authorList>
    </citation>
    <scope>NUCLEOTIDE SEQUENCE [LARGE SCALE GENOMIC DNA]</scope>
    <source>
        <strain evidence="6">aurantiaca</strain>
    </source>
</reference>
<dbReference type="PRINTS" id="PR00598">
    <property type="entry name" value="HTHMARR"/>
</dbReference>
<dbReference type="GO" id="GO:0003700">
    <property type="term" value="F:DNA-binding transcription factor activity"/>
    <property type="evidence" value="ECO:0007669"/>
    <property type="project" value="InterPro"/>
</dbReference>
<dbReference type="Pfam" id="PF01047">
    <property type="entry name" value="MarR"/>
    <property type="match status" value="1"/>
</dbReference>
<keyword evidence="1" id="KW-0805">Transcription regulation</keyword>
<dbReference type="EMBL" id="CP058322">
    <property type="protein sequence ID" value="QLD25529.1"/>
    <property type="molecule type" value="Genomic_DNA"/>
</dbReference>
<evidence type="ECO:0000256" key="1">
    <source>
        <dbReference type="ARBA" id="ARBA00023015"/>
    </source>
</evidence>
<dbReference type="SMART" id="SM00347">
    <property type="entry name" value="HTH_MARR"/>
    <property type="match status" value="1"/>
</dbReference>
<dbReference type="AlphaFoldDB" id="A0A7H8XMZ7"/>
<proteinExistence type="predicted"/>
<dbReference type="InterPro" id="IPR036388">
    <property type="entry name" value="WH-like_DNA-bd_sf"/>
</dbReference>
<dbReference type="Proteomes" id="UP000509335">
    <property type="component" value="Chromosome"/>
</dbReference>
<dbReference type="PROSITE" id="PS50995">
    <property type="entry name" value="HTH_MARR_2"/>
    <property type="match status" value="1"/>
</dbReference>
<dbReference type="KEGG" id="mcab:HXZ27_16045"/>